<sequence length="381" mass="41694">MSTSTLFSPFSLRGVTLRNRTVLAPMQMYSAVEGQVQPWHHHHLAKYGHGGFAMVFTEALAVERRGRNTYGDLGVWSNDHVEGLAALADTIRASGAVPAAQVWHSGPKASRQRPWQGYGPLGAAEAARGETEWQPVAPVAEAKVEGWHTPHALTEAEAMEVAEAYGQGARRCLEAGYEVLEVHGAHGYLVHSFYSPLGNNRTDSFGGGREGRMRFPIEVARAIRRHWPEDKPLLFRLSCVDDDEGTGWTMEDTLVLASRLREEGVDMIDCSSGGVGAPPTLKAGVRPHGFQVPYAETLRAQTGMPAMAVGLIRHAAYAESIVAQGRADLVCIAREALHNPQWPLHAALELEGDAGYELWPPQYGWWLQRRARNLPADDSVA</sequence>
<dbReference type="Proteomes" id="UP001055804">
    <property type="component" value="Unassembled WGS sequence"/>
</dbReference>
<comment type="caution">
    <text evidence="7">The sequence shown here is derived from an EMBL/GenBank/DDBJ whole genome shotgun (WGS) entry which is preliminary data.</text>
</comment>
<accession>A0A9J6PEJ0</accession>
<dbReference type="InterPro" id="IPR013785">
    <property type="entry name" value="Aldolase_TIM"/>
</dbReference>
<dbReference type="CDD" id="cd02932">
    <property type="entry name" value="OYE_YqiM_FMN"/>
    <property type="match status" value="1"/>
</dbReference>
<dbReference type="SUPFAM" id="SSF51395">
    <property type="entry name" value="FMN-linked oxidoreductases"/>
    <property type="match status" value="1"/>
</dbReference>
<evidence type="ECO:0000313" key="8">
    <source>
        <dbReference type="Proteomes" id="UP001055804"/>
    </source>
</evidence>
<dbReference type="Pfam" id="PF00724">
    <property type="entry name" value="Oxidored_FMN"/>
    <property type="match status" value="1"/>
</dbReference>
<keyword evidence="5" id="KW-0560">Oxidoreductase</keyword>
<evidence type="ECO:0000256" key="5">
    <source>
        <dbReference type="ARBA" id="ARBA00023002"/>
    </source>
</evidence>
<evidence type="ECO:0000256" key="4">
    <source>
        <dbReference type="ARBA" id="ARBA00022857"/>
    </source>
</evidence>
<keyword evidence="8" id="KW-1185">Reference proteome</keyword>
<dbReference type="InterPro" id="IPR044152">
    <property type="entry name" value="YqjM-like"/>
</dbReference>
<evidence type="ECO:0000256" key="3">
    <source>
        <dbReference type="ARBA" id="ARBA00022643"/>
    </source>
</evidence>
<dbReference type="EMBL" id="JAMZFT010000002">
    <property type="protein sequence ID" value="MCP1337105.1"/>
    <property type="molecule type" value="Genomic_DNA"/>
</dbReference>
<comment type="cofactor">
    <cofactor evidence="1">
        <name>FMN</name>
        <dbReference type="ChEBI" id="CHEBI:58210"/>
    </cofactor>
</comment>
<organism evidence="7 8">
    <name type="scientific">Futiania mangrovi</name>
    <dbReference type="NCBI Taxonomy" id="2959716"/>
    <lineage>
        <taxon>Bacteria</taxon>
        <taxon>Pseudomonadati</taxon>
        <taxon>Pseudomonadota</taxon>
        <taxon>Alphaproteobacteria</taxon>
        <taxon>Futianiales</taxon>
        <taxon>Futianiaceae</taxon>
        <taxon>Futiania</taxon>
    </lineage>
</organism>
<dbReference type="GO" id="GO:0050661">
    <property type="term" value="F:NADP binding"/>
    <property type="evidence" value="ECO:0007669"/>
    <property type="project" value="InterPro"/>
</dbReference>
<evidence type="ECO:0000313" key="7">
    <source>
        <dbReference type="EMBL" id="MCP1337105.1"/>
    </source>
</evidence>
<evidence type="ECO:0000259" key="6">
    <source>
        <dbReference type="Pfam" id="PF00724"/>
    </source>
</evidence>
<feature type="domain" description="NADH:flavin oxidoreductase/NADH oxidase N-terminal" evidence="6">
    <location>
        <begin position="6"/>
        <end position="348"/>
    </location>
</feature>
<dbReference type="PANTHER" id="PTHR43303:SF4">
    <property type="entry name" value="NADPH DEHYDROGENASE C23G7.10C-RELATED"/>
    <property type="match status" value="1"/>
</dbReference>
<name>A0A9J6PEJ0_9PROT</name>
<dbReference type="InterPro" id="IPR001155">
    <property type="entry name" value="OxRdtase_FMN_N"/>
</dbReference>
<reference evidence="7" key="1">
    <citation type="submission" date="2022-06" db="EMBL/GenBank/DDBJ databases">
        <title>Isolation and Genomics of Futiania mangrovii gen. nov., sp. nov., a Rare and Metabolically-versatile member in the Class Alphaproteobacteria.</title>
        <authorList>
            <person name="Liu L."/>
            <person name="Huang W.-C."/>
            <person name="Pan J."/>
            <person name="Li J."/>
            <person name="Huang Y."/>
            <person name="Du H."/>
            <person name="Liu Y."/>
            <person name="Li M."/>
        </authorList>
    </citation>
    <scope>NUCLEOTIDE SEQUENCE</scope>
    <source>
        <strain evidence="7">FT118</strain>
    </source>
</reference>
<evidence type="ECO:0000256" key="2">
    <source>
        <dbReference type="ARBA" id="ARBA00022630"/>
    </source>
</evidence>
<dbReference type="AlphaFoldDB" id="A0A9J6PEJ0"/>
<dbReference type="GO" id="GO:0010181">
    <property type="term" value="F:FMN binding"/>
    <property type="evidence" value="ECO:0007669"/>
    <property type="project" value="InterPro"/>
</dbReference>
<keyword evidence="3" id="KW-0288">FMN</keyword>
<dbReference type="Gene3D" id="3.20.20.70">
    <property type="entry name" value="Aldolase class I"/>
    <property type="match status" value="1"/>
</dbReference>
<evidence type="ECO:0000256" key="1">
    <source>
        <dbReference type="ARBA" id="ARBA00001917"/>
    </source>
</evidence>
<keyword evidence="4" id="KW-0521">NADP</keyword>
<dbReference type="GO" id="GO:0003959">
    <property type="term" value="F:NADPH dehydrogenase activity"/>
    <property type="evidence" value="ECO:0007669"/>
    <property type="project" value="InterPro"/>
</dbReference>
<proteinExistence type="predicted"/>
<dbReference type="PANTHER" id="PTHR43303">
    <property type="entry name" value="NADPH DEHYDROGENASE C23G7.10C-RELATED"/>
    <property type="match status" value="1"/>
</dbReference>
<keyword evidence="2" id="KW-0285">Flavoprotein</keyword>
<protein>
    <submittedName>
        <fullName evidence="7">NADH:flavin oxidoreductase/NADH oxidase</fullName>
    </submittedName>
</protein>
<gene>
    <name evidence="7" type="ORF">NJQ99_11835</name>
</gene>
<dbReference type="RefSeq" id="WP_269333039.1">
    <property type="nucleotide sequence ID" value="NZ_JAMZFT010000002.1"/>
</dbReference>